<protein>
    <submittedName>
        <fullName evidence="1">Uncharacterized protein</fullName>
    </submittedName>
</protein>
<dbReference type="RefSeq" id="WP_130857733.1">
    <property type="nucleotide sequence ID" value="NZ_JBHLWO010000002.1"/>
</dbReference>
<reference evidence="1 2" key="1">
    <citation type="submission" date="2024-09" db="EMBL/GenBank/DDBJ databases">
        <authorList>
            <person name="Sun Q."/>
            <person name="Mori K."/>
        </authorList>
    </citation>
    <scope>NUCLEOTIDE SEQUENCE [LARGE SCALE GENOMIC DNA]</scope>
    <source>
        <strain evidence="1 2">CCM 7765</strain>
    </source>
</reference>
<dbReference type="EMBL" id="JBHLWO010000002">
    <property type="protein sequence ID" value="MFC0319254.1"/>
    <property type="molecule type" value="Genomic_DNA"/>
</dbReference>
<name>A0ABV6HK27_9SPHI</name>
<evidence type="ECO:0000313" key="1">
    <source>
        <dbReference type="EMBL" id="MFC0319254.1"/>
    </source>
</evidence>
<sequence length="205" mass="23382">MERKMYLFVFFLSLFCIACDKSDMDYENDYEQSYKAWLDFKESSNNSYRYVVSGATWAGAAWETTITVNNGEVTGRDFRYTVFNDIRMPADGWNLETAQLMLDSLSKRYQGNTEHLPSADSMLKMLTWSENQANLNNHANTGGALTCTLDQIYEKAKSDWLKKRNNAQTFFEAKNNGIISSCGFVEDNCADDCFRGITITLVEGI</sequence>
<gene>
    <name evidence="1" type="ORF">ACFFI0_13100</name>
</gene>
<evidence type="ECO:0000313" key="2">
    <source>
        <dbReference type="Proteomes" id="UP001589774"/>
    </source>
</evidence>
<comment type="caution">
    <text evidence="1">The sequence shown here is derived from an EMBL/GenBank/DDBJ whole genome shotgun (WGS) entry which is preliminary data.</text>
</comment>
<proteinExistence type="predicted"/>
<organism evidence="1 2">
    <name type="scientific">Olivibacter oleidegradans</name>
    <dbReference type="NCBI Taxonomy" id="760123"/>
    <lineage>
        <taxon>Bacteria</taxon>
        <taxon>Pseudomonadati</taxon>
        <taxon>Bacteroidota</taxon>
        <taxon>Sphingobacteriia</taxon>
        <taxon>Sphingobacteriales</taxon>
        <taxon>Sphingobacteriaceae</taxon>
        <taxon>Olivibacter</taxon>
    </lineage>
</organism>
<dbReference type="Proteomes" id="UP001589774">
    <property type="component" value="Unassembled WGS sequence"/>
</dbReference>
<keyword evidence="2" id="KW-1185">Reference proteome</keyword>
<accession>A0ABV6HK27</accession>